<dbReference type="EMBL" id="CP029693">
    <property type="protein sequence ID" value="AWY40649.1"/>
    <property type="molecule type" value="Genomic_DNA"/>
</dbReference>
<reference evidence="1 2" key="1">
    <citation type="submission" date="2018-05" db="EMBL/GenBank/DDBJ databases">
        <title>Whole genome sequence of Pseudomonas putida JBC17.</title>
        <authorList>
            <person name="Lee Y.H."/>
            <person name="David K."/>
        </authorList>
    </citation>
    <scope>NUCLEOTIDE SEQUENCE [LARGE SCALE GENOMIC DNA]</scope>
    <source>
        <strain evidence="1 2">JBC17</strain>
    </source>
</reference>
<evidence type="ECO:0000313" key="2">
    <source>
        <dbReference type="Proteomes" id="UP000250299"/>
    </source>
</evidence>
<gene>
    <name evidence="1" type="ORF">DKY63_12430</name>
</gene>
<dbReference type="AlphaFoldDB" id="A0A2Z4RIC0"/>
<dbReference type="Proteomes" id="UP000250299">
    <property type="component" value="Chromosome"/>
</dbReference>
<proteinExistence type="predicted"/>
<evidence type="ECO:0000313" key="1">
    <source>
        <dbReference type="EMBL" id="AWY40649.1"/>
    </source>
</evidence>
<dbReference type="OrthoDB" id="7033076at2"/>
<name>A0A2Z4RIC0_PSEPU</name>
<protein>
    <submittedName>
        <fullName evidence="1">Uncharacterized protein</fullName>
    </submittedName>
</protein>
<accession>A0A2Z4RIC0</accession>
<sequence>MAAIAFASRLAPTKDRGGHKFCDHHQSPVGASLLAKAVFQAPLMLNVLASSRASFAPTD</sequence>
<organism evidence="1 2">
    <name type="scientific">Pseudomonas putida</name>
    <name type="common">Arthrobacter siderocapsulatus</name>
    <dbReference type="NCBI Taxonomy" id="303"/>
    <lineage>
        <taxon>Bacteria</taxon>
        <taxon>Pseudomonadati</taxon>
        <taxon>Pseudomonadota</taxon>
        <taxon>Gammaproteobacteria</taxon>
        <taxon>Pseudomonadales</taxon>
        <taxon>Pseudomonadaceae</taxon>
        <taxon>Pseudomonas</taxon>
    </lineage>
</organism>